<feature type="compositionally biased region" description="Basic and acidic residues" evidence="1">
    <location>
        <begin position="121"/>
        <end position="136"/>
    </location>
</feature>
<feature type="compositionally biased region" description="Basic and acidic residues" evidence="1">
    <location>
        <begin position="169"/>
        <end position="179"/>
    </location>
</feature>
<proteinExistence type="predicted"/>
<organism evidence="3">
    <name type="scientific">Rhipicephalus appendiculatus</name>
    <name type="common">Brown ear tick</name>
    <dbReference type="NCBI Taxonomy" id="34631"/>
    <lineage>
        <taxon>Eukaryota</taxon>
        <taxon>Metazoa</taxon>
        <taxon>Ecdysozoa</taxon>
        <taxon>Arthropoda</taxon>
        <taxon>Chelicerata</taxon>
        <taxon>Arachnida</taxon>
        <taxon>Acari</taxon>
        <taxon>Parasitiformes</taxon>
        <taxon>Ixodida</taxon>
        <taxon>Ixodoidea</taxon>
        <taxon>Ixodidae</taxon>
        <taxon>Rhipicephalinae</taxon>
        <taxon>Rhipicephalus</taxon>
        <taxon>Rhipicephalus</taxon>
    </lineage>
</organism>
<evidence type="ECO:0000313" key="3">
    <source>
        <dbReference type="EMBL" id="JAP80340.1"/>
    </source>
</evidence>
<name>A0A131YPH9_RHIAP</name>
<evidence type="ECO:0000256" key="1">
    <source>
        <dbReference type="SAM" id="MobiDB-lite"/>
    </source>
</evidence>
<dbReference type="EMBL" id="GEDV01008217">
    <property type="protein sequence ID" value="JAP80340.1"/>
    <property type="molecule type" value="Transcribed_RNA"/>
</dbReference>
<feature type="region of interest" description="Disordered" evidence="1">
    <location>
        <begin position="116"/>
        <end position="152"/>
    </location>
</feature>
<feature type="signal peptide" evidence="2">
    <location>
        <begin position="1"/>
        <end position="21"/>
    </location>
</feature>
<dbReference type="AlphaFoldDB" id="A0A131YPH9"/>
<accession>A0A131YPH9</accession>
<sequence>MMKTVFPRLAIGILCMLLVTGHPLPEDPESAIASQESAQEIADAVKQVSADSPASQDAVEAAAETAAAAAPDAAGGASDAAAAAAVGAASGAHGAPVVASVGAGAADAALPHVSGAVSGPRYEHESHQQAARHEAFSEAAQGAQQGSQAAEAGEAFKKVEGFENQGGFRKQEGFSEKSSNRYGSGFFQGSEGQNEFNRGDQHSFGVAGYGAHQAAGVVGSPNYQELLKVGFVP</sequence>
<keyword evidence="2" id="KW-0732">Signal</keyword>
<feature type="region of interest" description="Disordered" evidence="1">
    <location>
        <begin position="167"/>
        <end position="199"/>
    </location>
</feature>
<feature type="chain" id="PRO_5007285604" evidence="2">
    <location>
        <begin position="22"/>
        <end position="233"/>
    </location>
</feature>
<evidence type="ECO:0000256" key="2">
    <source>
        <dbReference type="SAM" id="SignalP"/>
    </source>
</evidence>
<protein>
    <submittedName>
        <fullName evidence="3">Glycine rich superfamily member</fullName>
    </submittedName>
</protein>
<reference evidence="3" key="1">
    <citation type="journal article" date="2016" name="Ticks Tick Borne Dis.">
        <title>De novo assembly and annotation of the salivary gland transcriptome of Rhipicephalus appendiculatus male and female ticks during blood feeding.</title>
        <authorList>
            <person name="de Castro M.H."/>
            <person name="de Klerk D."/>
            <person name="Pienaar R."/>
            <person name="Latif A.A."/>
            <person name="Rees D.J."/>
            <person name="Mans B.J."/>
        </authorList>
    </citation>
    <scope>NUCLEOTIDE SEQUENCE</scope>
    <source>
        <tissue evidence="3">Salivary glands</tissue>
    </source>
</reference>
<feature type="compositionally biased region" description="Low complexity" evidence="1">
    <location>
        <begin position="137"/>
        <end position="152"/>
    </location>
</feature>